<proteinExistence type="inferred from homology"/>
<dbReference type="GO" id="GO:0042840">
    <property type="term" value="P:D-glucuronate catabolic process"/>
    <property type="evidence" value="ECO:0007669"/>
    <property type="project" value="TreeGrafter"/>
</dbReference>
<dbReference type="PANTHER" id="PTHR43085:SF15">
    <property type="entry name" value="2-DEHYDRO-3-DEOXYGLUCONOKINASE"/>
    <property type="match status" value="1"/>
</dbReference>
<dbReference type="AlphaFoldDB" id="A0A2S5GBV1"/>
<protein>
    <submittedName>
        <fullName evidence="5">Sugar kinase</fullName>
    </submittedName>
</protein>
<dbReference type="GO" id="GO:0006974">
    <property type="term" value="P:DNA damage response"/>
    <property type="evidence" value="ECO:0007669"/>
    <property type="project" value="TreeGrafter"/>
</dbReference>
<accession>A0A2S5GBV1</accession>
<dbReference type="GO" id="GO:0008673">
    <property type="term" value="F:2-dehydro-3-deoxygluconokinase activity"/>
    <property type="evidence" value="ECO:0007669"/>
    <property type="project" value="TreeGrafter"/>
</dbReference>
<organism evidence="5 6">
    <name type="scientific">Jeotgalibacillus proteolyticus</name>
    <dbReference type="NCBI Taxonomy" id="2082395"/>
    <lineage>
        <taxon>Bacteria</taxon>
        <taxon>Bacillati</taxon>
        <taxon>Bacillota</taxon>
        <taxon>Bacilli</taxon>
        <taxon>Bacillales</taxon>
        <taxon>Caryophanaceae</taxon>
        <taxon>Jeotgalibacillus</taxon>
    </lineage>
</organism>
<evidence type="ECO:0000259" key="4">
    <source>
        <dbReference type="Pfam" id="PF00294"/>
    </source>
</evidence>
<dbReference type="Gene3D" id="3.40.1190.20">
    <property type="match status" value="1"/>
</dbReference>
<dbReference type="InterPro" id="IPR002173">
    <property type="entry name" value="Carboh/pur_kinase_PfkB_CS"/>
</dbReference>
<keyword evidence="6" id="KW-1185">Reference proteome</keyword>
<sequence length="315" mass="34718">MDVVTLGETMVSFTQQSTGLMRYARHYQSAFAGAETNTMAGLSRLGHRTGWISRVGDDELGASVLSFVRGEGIDVSWVKKDDSSPTGLMLKEIINEQNVRVYYYRQHSAASKLKAKDINEEYIAQAKYLYITGITPALSSSCHEAILQAITYAKKHSVKVIFDPNLRKKLWNEEKAREVLLQLAAKSDIVLPGISEGEFLFGVQDEKEIARLFNENGADATIVKMGDRGAYYSSRKEETYVSGFKVNSIDPVGAGDGFAAGFISGLLDQLSYEQAVLRGCAIGAIVTTTVGDIEGLPDRKLLEDFMTDSNEDIRR</sequence>
<dbReference type="GO" id="GO:0005829">
    <property type="term" value="C:cytosol"/>
    <property type="evidence" value="ECO:0007669"/>
    <property type="project" value="TreeGrafter"/>
</dbReference>
<dbReference type="RefSeq" id="WP_104058440.1">
    <property type="nucleotide sequence ID" value="NZ_PREZ01000004.1"/>
</dbReference>
<evidence type="ECO:0000313" key="6">
    <source>
        <dbReference type="Proteomes" id="UP000239047"/>
    </source>
</evidence>
<dbReference type="Pfam" id="PF00294">
    <property type="entry name" value="PfkB"/>
    <property type="match status" value="1"/>
</dbReference>
<dbReference type="CDD" id="cd01166">
    <property type="entry name" value="KdgK"/>
    <property type="match status" value="1"/>
</dbReference>
<dbReference type="GO" id="GO:0019698">
    <property type="term" value="P:D-galacturonate catabolic process"/>
    <property type="evidence" value="ECO:0007669"/>
    <property type="project" value="TreeGrafter"/>
</dbReference>
<dbReference type="InterPro" id="IPR029056">
    <property type="entry name" value="Ribokinase-like"/>
</dbReference>
<feature type="domain" description="Carbohydrate kinase PfkB" evidence="4">
    <location>
        <begin position="2"/>
        <end position="298"/>
    </location>
</feature>
<dbReference type="EMBL" id="PREZ01000004">
    <property type="protein sequence ID" value="PPA70490.1"/>
    <property type="molecule type" value="Genomic_DNA"/>
</dbReference>
<dbReference type="InterPro" id="IPR011611">
    <property type="entry name" value="PfkB_dom"/>
</dbReference>
<dbReference type="PROSITE" id="PS00584">
    <property type="entry name" value="PFKB_KINASES_2"/>
    <property type="match status" value="1"/>
</dbReference>
<keyword evidence="3 5" id="KW-0418">Kinase</keyword>
<keyword evidence="2" id="KW-0808">Transferase</keyword>
<dbReference type="PANTHER" id="PTHR43085">
    <property type="entry name" value="HEXOKINASE FAMILY MEMBER"/>
    <property type="match status" value="1"/>
</dbReference>
<dbReference type="OrthoDB" id="9813569at2"/>
<name>A0A2S5GBV1_9BACL</name>
<gene>
    <name evidence="5" type="ORF">C4B60_13055</name>
</gene>
<dbReference type="Proteomes" id="UP000239047">
    <property type="component" value="Unassembled WGS sequence"/>
</dbReference>
<dbReference type="InterPro" id="IPR050306">
    <property type="entry name" value="PfkB_Carbo_kinase"/>
</dbReference>
<evidence type="ECO:0000256" key="3">
    <source>
        <dbReference type="ARBA" id="ARBA00022777"/>
    </source>
</evidence>
<evidence type="ECO:0000256" key="1">
    <source>
        <dbReference type="ARBA" id="ARBA00010688"/>
    </source>
</evidence>
<dbReference type="SUPFAM" id="SSF53613">
    <property type="entry name" value="Ribokinase-like"/>
    <property type="match status" value="1"/>
</dbReference>
<evidence type="ECO:0000313" key="5">
    <source>
        <dbReference type="EMBL" id="PPA70490.1"/>
    </source>
</evidence>
<comment type="caution">
    <text evidence="5">The sequence shown here is derived from an EMBL/GenBank/DDBJ whole genome shotgun (WGS) entry which is preliminary data.</text>
</comment>
<comment type="similarity">
    <text evidence="1">Belongs to the carbohydrate kinase PfkB family.</text>
</comment>
<evidence type="ECO:0000256" key="2">
    <source>
        <dbReference type="ARBA" id="ARBA00022679"/>
    </source>
</evidence>
<reference evidence="5 6" key="1">
    <citation type="submission" date="2018-02" db="EMBL/GenBank/DDBJ databases">
        <title>Jeotgalibacillus proteolyticum sp. nov. a protease producing bacterium isolated from ocean sediments of Laizhou Bay.</title>
        <authorList>
            <person name="Li Y."/>
        </authorList>
    </citation>
    <scope>NUCLEOTIDE SEQUENCE [LARGE SCALE GENOMIC DNA]</scope>
    <source>
        <strain evidence="5 6">22-7</strain>
    </source>
</reference>